<comment type="caution">
    <text evidence="6">Lacks conserved residue(s) required for the propagation of feature annotation.</text>
</comment>
<feature type="binding site" evidence="6">
    <location>
        <position position="207"/>
    </location>
    <ligand>
        <name>a divalent metal cation</name>
        <dbReference type="ChEBI" id="CHEBI:60240"/>
        <label>2</label>
        <note>catalytic</note>
    </ligand>
</feature>
<gene>
    <name evidence="6" type="primary">map</name>
    <name evidence="10" type="ORF">1075</name>
    <name evidence="9" type="ORF">316</name>
</gene>
<evidence type="ECO:0000256" key="5">
    <source>
        <dbReference type="ARBA" id="ARBA00022801"/>
    </source>
</evidence>
<keyword evidence="11" id="KW-1185">Reference proteome</keyword>
<dbReference type="InterPro" id="IPR036005">
    <property type="entry name" value="Creatinase/aminopeptidase-like"/>
</dbReference>
<dbReference type="SUPFAM" id="SSF55920">
    <property type="entry name" value="Creatinase/aminopeptidase"/>
    <property type="match status" value="1"/>
</dbReference>
<dbReference type="GO" id="GO:0006508">
    <property type="term" value="P:proteolysis"/>
    <property type="evidence" value="ECO:0007669"/>
    <property type="project" value="UniProtKB-KW"/>
</dbReference>
<comment type="cofactor">
    <cofactor evidence="6">
        <name>Co(2+)</name>
        <dbReference type="ChEBI" id="CHEBI:48828"/>
    </cofactor>
    <cofactor evidence="6">
        <name>Zn(2+)</name>
        <dbReference type="ChEBI" id="CHEBI:29105"/>
    </cofactor>
    <cofactor evidence="6">
        <name>Mn(2+)</name>
        <dbReference type="ChEBI" id="CHEBI:29035"/>
    </cofactor>
    <cofactor evidence="6">
        <name>Fe(2+)</name>
        <dbReference type="ChEBI" id="CHEBI:29033"/>
    </cofactor>
    <text evidence="6">Binds 2 divalent metal cations per subunit. Has a high-affinity and a low affinity metal-binding site. The true nature of the physiological cofactor is under debate. The enzyme is active with cobalt, zinc, manganese or divalent iron ions. Most likely, methionine aminopeptidases function as mononuclear Fe(2+)-metalloproteases under physiological conditions, and the catalytically relevant metal-binding site has been assigned to the histidine-containing high-affinity site.</text>
</comment>
<dbReference type="Pfam" id="PF00557">
    <property type="entry name" value="Peptidase_M24"/>
    <property type="match status" value="1"/>
</dbReference>
<dbReference type="EC" id="3.4.11.18" evidence="6 7"/>
<dbReference type="GO" id="GO:0005829">
    <property type="term" value="C:cytosol"/>
    <property type="evidence" value="ECO:0007669"/>
    <property type="project" value="TreeGrafter"/>
</dbReference>
<dbReference type="NCBIfam" id="TIGR00500">
    <property type="entry name" value="met_pdase_I"/>
    <property type="match status" value="1"/>
</dbReference>
<dbReference type="GO" id="GO:0004239">
    <property type="term" value="F:initiator methionyl aminopeptidase activity"/>
    <property type="evidence" value="ECO:0007669"/>
    <property type="project" value="UniProtKB-UniRule"/>
</dbReference>
<evidence type="ECO:0000313" key="11">
    <source>
        <dbReference type="Proteomes" id="UP000045545"/>
    </source>
</evidence>
<dbReference type="OrthoDB" id="9802055at2"/>
<accession>A0A0E4C8C8</accession>
<evidence type="ECO:0000259" key="8">
    <source>
        <dbReference type="Pfam" id="PF00557"/>
    </source>
</evidence>
<evidence type="ECO:0000256" key="7">
    <source>
        <dbReference type="RuleBase" id="RU003653"/>
    </source>
</evidence>
<dbReference type="AlphaFoldDB" id="A0A0E4C8C8"/>
<dbReference type="CDD" id="cd01086">
    <property type="entry name" value="MetAP1"/>
    <property type="match status" value="1"/>
</dbReference>
<name>A0A0E4C8C8_9FIRM</name>
<comment type="subunit">
    <text evidence="6">Monomer.</text>
</comment>
<evidence type="ECO:0000256" key="1">
    <source>
        <dbReference type="ARBA" id="ARBA00002521"/>
    </source>
</evidence>
<dbReference type="InterPro" id="IPR001714">
    <property type="entry name" value="Pept_M24_MAP"/>
</dbReference>
<feature type="binding site" evidence="6">
    <location>
        <position position="111"/>
    </location>
    <ligand>
        <name>a divalent metal cation</name>
        <dbReference type="ChEBI" id="CHEBI:60240"/>
        <label>1</label>
    </ligand>
</feature>
<comment type="catalytic activity">
    <reaction evidence="6 7">
        <text>Release of N-terminal amino acids, preferentially methionine, from peptides and arylamides.</text>
        <dbReference type="EC" id="3.4.11.18"/>
    </reaction>
</comment>
<feature type="binding site" evidence="6">
    <location>
        <position position="238"/>
    </location>
    <ligand>
        <name>a divalent metal cation</name>
        <dbReference type="ChEBI" id="CHEBI:60240"/>
        <label>2</label>
        <note>catalytic</note>
    </ligand>
</feature>
<protein>
    <recommendedName>
        <fullName evidence="6 7">Methionine aminopeptidase</fullName>
        <shortName evidence="6">MAP</shortName>
        <shortName evidence="6">MetAP</shortName>
        <ecNumber evidence="6 7">3.4.11.18</ecNumber>
    </recommendedName>
    <alternativeName>
        <fullName evidence="6">Peptidase M</fullName>
    </alternativeName>
</protein>
<organism evidence="10 11">
    <name type="scientific">Syntrophomonas zehnderi OL-4</name>
    <dbReference type="NCBI Taxonomy" id="690567"/>
    <lineage>
        <taxon>Bacteria</taxon>
        <taxon>Bacillati</taxon>
        <taxon>Bacillota</taxon>
        <taxon>Clostridia</taxon>
        <taxon>Eubacteriales</taxon>
        <taxon>Syntrophomonadaceae</taxon>
        <taxon>Syntrophomonas</taxon>
    </lineage>
</organism>
<keyword evidence="5 6" id="KW-0378">Hydrolase</keyword>
<dbReference type="Proteomes" id="UP000045545">
    <property type="component" value="Unassembled WGS sequence"/>
</dbReference>
<feature type="binding site" evidence="6">
    <location>
        <position position="174"/>
    </location>
    <ligand>
        <name>a divalent metal cation</name>
        <dbReference type="ChEBI" id="CHEBI:60240"/>
        <label>2</label>
        <note>catalytic</note>
    </ligand>
</feature>
<feature type="binding site" evidence="6">
    <location>
        <position position="238"/>
    </location>
    <ligand>
        <name>a divalent metal cation</name>
        <dbReference type="ChEBI" id="CHEBI:60240"/>
        <label>1</label>
    </ligand>
</feature>
<evidence type="ECO:0000256" key="4">
    <source>
        <dbReference type="ARBA" id="ARBA00022723"/>
    </source>
</evidence>
<keyword evidence="4 6" id="KW-0479">Metal-binding</keyword>
<keyword evidence="3 6" id="KW-0645">Protease</keyword>
<sequence>MIIIKTKDEIEKMRRSGQVVAEVLKLLEATARPGITTAALNATAVEECKKRNAIPLFLNQPHPRGGKPFQGAICASVNEEVVHGIPGNRVLHEGDIISIDFGVMLDGYAGDAAITVAIGEIDPKLKKLIQITEEALLKGIEQAKAGNRLGYVSNAIQTHAENHGFSVVRDFVGHGIGKSMWEDPPVPNYGRKNNGPILKEGMTLAIEPMLNQGTHQVSTLEDEWTVVTKDGLPSAHFEHSIVILDKGPEILTLR</sequence>
<dbReference type="InterPro" id="IPR002467">
    <property type="entry name" value="Pept_M24A_MAP1"/>
</dbReference>
<dbReference type="PRINTS" id="PR00599">
    <property type="entry name" value="MAPEPTIDASE"/>
</dbReference>
<dbReference type="GO" id="GO:0070006">
    <property type="term" value="F:metalloaminopeptidase activity"/>
    <property type="evidence" value="ECO:0007669"/>
    <property type="project" value="UniProtKB-UniRule"/>
</dbReference>
<evidence type="ECO:0000313" key="10">
    <source>
        <dbReference type="EMBL" id="CFX35176.1"/>
    </source>
</evidence>
<dbReference type="PANTHER" id="PTHR43330:SF27">
    <property type="entry name" value="METHIONINE AMINOPEPTIDASE"/>
    <property type="match status" value="1"/>
</dbReference>
<evidence type="ECO:0000256" key="6">
    <source>
        <dbReference type="HAMAP-Rule" id="MF_01974"/>
    </source>
</evidence>
<feature type="domain" description="Peptidase M24" evidence="8">
    <location>
        <begin position="11"/>
        <end position="243"/>
    </location>
</feature>
<keyword evidence="2 6" id="KW-0031">Aminopeptidase</keyword>
<comment type="similarity">
    <text evidence="6">Belongs to the peptidase M24A family. Methionine aminopeptidase type 1 subfamily.</text>
</comment>
<proteinExistence type="inferred from homology"/>
<feature type="binding site" evidence="6">
    <location>
        <position position="111"/>
    </location>
    <ligand>
        <name>a divalent metal cation</name>
        <dbReference type="ChEBI" id="CHEBI:60240"/>
        <label>2</label>
        <note>catalytic</note>
    </ligand>
</feature>
<evidence type="ECO:0000256" key="3">
    <source>
        <dbReference type="ARBA" id="ARBA00022670"/>
    </source>
</evidence>
<dbReference type="STRING" id="690567.1075"/>
<dbReference type="HAMAP" id="MF_01974">
    <property type="entry name" value="MetAP_1"/>
    <property type="match status" value="1"/>
</dbReference>
<feature type="binding site" evidence="6">
    <location>
        <position position="100"/>
    </location>
    <ligand>
        <name>a divalent metal cation</name>
        <dbReference type="ChEBI" id="CHEBI:60240"/>
        <label>1</label>
    </ligand>
</feature>
<dbReference type="GO" id="GO:0046872">
    <property type="term" value="F:metal ion binding"/>
    <property type="evidence" value="ECO:0007669"/>
    <property type="project" value="UniProtKB-UniRule"/>
</dbReference>
<dbReference type="RefSeq" id="WP_046495007.1">
    <property type="nucleotide sequence ID" value="NZ_CGIH01000004.1"/>
</dbReference>
<reference evidence="10 11" key="1">
    <citation type="submission" date="2015-03" db="EMBL/GenBank/DDBJ databases">
        <authorList>
            <person name="Strepis Nikolaos"/>
        </authorList>
    </citation>
    <scope>NUCLEOTIDE SEQUENCE [LARGE SCALE GENOMIC DNA]</scope>
    <source>
        <strain evidence="10 11">OL-4</strain>
    </source>
</reference>
<evidence type="ECO:0000256" key="2">
    <source>
        <dbReference type="ARBA" id="ARBA00022438"/>
    </source>
</evidence>
<dbReference type="EMBL" id="CGIH01000004">
    <property type="protein sequence ID" value="CFX05133.1"/>
    <property type="molecule type" value="Genomic_DNA"/>
</dbReference>
<dbReference type="EMBL" id="CGIH01000018">
    <property type="protein sequence ID" value="CFX35176.1"/>
    <property type="molecule type" value="Genomic_DNA"/>
</dbReference>
<comment type="function">
    <text evidence="1 6">Removes the N-terminal methionine from nascent proteins. The N-terminal methionine is often cleaved when the second residue in the primary sequence is small and uncharged (Met-Ala-, Cys, Gly, Pro, Ser, Thr, or Val). Requires deformylation of the N(alpha)-formylated initiator methionine before it can be hydrolyzed.</text>
</comment>
<feature type="binding site" evidence="6">
    <location>
        <position position="83"/>
    </location>
    <ligand>
        <name>substrate</name>
    </ligand>
</feature>
<evidence type="ECO:0000313" key="9">
    <source>
        <dbReference type="EMBL" id="CFX05133.1"/>
    </source>
</evidence>
<dbReference type="PANTHER" id="PTHR43330">
    <property type="entry name" value="METHIONINE AMINOPEPTIDASE"/>
    <property type="match status" value="1"/>
</dbReference>
<dbReference type="Gene3D" id="3.90.230.10">
    <property type="entry name" value="Creatinase/methionine aminopeptidase superfamily"/>
    <property type="match status" value="1"/>
</dbReference>
<dbReference type="InterPro" id="IPR000994">
    <property type="entry name" value="Pept_M24"/>
</dbReference>